<feature type="region of interest" description="Disordered" evidence="1">
    <location>
        <begin position="220"/>
        <end position="275"/>
    </location>
</feature>
<accession>A0A6A5W6J1</accession>
<dbReference type="PANTHER" id="PTHR34883">
    <property type="entry name" value="SERINE-RICH PROTEIN, PUTATIVE-RELATED-RELATED"/>
    <property type="match status" value="1"/>
</dbReference>
<dbReference type="InterPro" id="IPR052953">
    <property type="entry name" value="Ser-rich/MCO-related"/>
</dbReference>
<dbReference type="EMBL" id="ML977612">
    <property type="protein sequence ID" value="KAF1997513.1"/>
    <property type="molecule type" value="Genomic_DNA"/>
</dbReference>
<dbReference type="AlphaFoldDB" id="A0A6A5W6J1"/>
<dbReference type="OrthoDB" id="2331100at2759"/>
<dbReference type="InterPro" id="IPR008972">
    <property type="entry name" value="Cupredoxin"/>
</dbReference>
<sequence>MRYCSWENKSPAEGEEALKNLRCPRCNQPLRPAKLLFRFTVQPQNQFVPIDIPELYLRNNTPTTTMQFKYLLLAASPVLAAVHTVDVGEKGLTFNPKTITAVEGDLVIFHLFPVHDVAQGAFDSPCIPSDTGFYSGTYSNSDNGKKKFVVNVTSSDPIYFYCAVQRHCQNGMVGGINLPSSGDTVDAYASAAAEAEVARAPAQVRGGQLLEDAAVASLTAAAGPSSSPNSSPKSTPSSSPTGSSVPSGSSAPTTTPPASSSTPSGSVTPAASSTPGAANAITAGELSGFAAMVLGVVAWVL</sequence>
<dbReference type="Proteomes" id="UP000799779">
    <property type="component" value="Unassembled WGS sequence"/>
</dbReference>
<gene>
    <name evidence="2" type="ORF">P154DRAFT_524714</name>
</gene>
<name>A0A6A5W6J1_9PLEO</name>
<organism evidence="2 3">
    <name type="scientific">Amniculicola lignicola CBS 123094</name>
    <dbReference type="NCBI Taxonomy" id="1392246"/>
    <lineage>
        <taxon>Eukaryota</taxon>
        <taxon>Fungi</taxon>
        <taxon>Dikarya</taxon>
        <taxon>Ascomycota</taxon>
        <taxon>Pezizomycotina</taxon>
        <taxon>Dothideomycetes</taxon>
        <taxon>Pleosporomycetidae</taxon>
        <taxon>Pleosporales</taxon>
        <taxon>Amniculicolaceae</taxon>
        <taxon>Amniculicola</taxon>
    </lineage>
</organism>
<keyword evidence="3" id="KW-1185">Reference proteome</keyword>
<evidence type="ECO:0000313" key="2">
    <source>
        <dbReference type="EMBL" id="KAF1997513.1"/>
    </source>
</evidence>
<evidence type="ECO:0008006" key="4">
    <source>
        <dbReference type="Google" id="ProtNLM"/>
    </source>
</evidence>
<evidence type="ECO:0000313" key="3">
    <source>
        <dbReference type="Proteomes" id="UP000799779"/>
    </source>
</evidence>
<proteinExistence type="predicted"/>
<protein>
    <recommendedName>
        <fullName evidence="4">Cupredoxin</fullName>
    </recommendedName>
</protein>
<reference evidence="2" key="1">
    <citation type="journal article" date="2020" name="Stud. Mycol.">
        <title>101 Dothideomycetes genomes: a test case for predicting lifestyles and emergence of pathogens.</title>
        <authorList>
            <person name="Haridas S."/>
            <person name="Albert R."/>
            <person name="Binder M."/>
            <person name="Bloem J."/>
            <person name="Labutti K."/>
            <person name="Salamov A."/>
            <person name="Andreopoulos B."/>
            <person name="Baker S."/>
            <person name="Barry K."/>
            <person name="Bills G."/>
            <person name="Bluhm B."/>
            <person name="Cannon C."/>
            <person name="Castanera R."/>
            <person name="Culley D."/>
            <person name="Daum C."/>
            <person name="Ezra D."/>
            <person name="Gonzalez J."/>
            <person name="Henrissat B."/>
            <person name="Kuo A."/>
            <person name="Liang C."/>
            <person name="Lipzen A."/>
            <person name="Lutzoni F."/>
            <person name="Magnuson J."/>
            <person name="Mondo S."/>
            <person name="Nolan M."/>
            <person name="Ohm R."/>
            <person name="Pangilinan J."/>
            <person name="Park H.-J."/>
            <person name="Ramirez L."/>
            <person name="Alfaro M."/>
            <person name="Sun H."/>
            <person name="Tritt A."/>
            <person name="Yoshinaga Y."/>
            <person name="Zwiers L.-H."/>
            <person name="Turgeon B."/>
            <person name="Goodwin S."/>
            <person name="Spatafora J."/>
            <person name="Crous P."/>
            <person name="Grigoriev I."/>
        </authorList>
    </citation>
    <scope>NUCLEOTIDE SEQUENCE</scope>
    <source>
        <strain evidence="2">CBS 123094</strain>
    </source>
</reference>
<dbReference type="PANTHER" id="PTHR34883:SF15">
    <property type="entry name" value="EXTRACELLULAR SERINE-RICH PROTEIN"/>
    <property type="match status" value="1"/>
</dbReference>
<dbReference type="CDD" id="cd00920">
    <property type="entry name" value="Cupredoxin"/>
    <property type="match status" value="1"/>
</dbReference>
<dbReference type="SUPFAM" id="SSF49503">
    <property type="entry name" value="Cupredoxins"/>
    <property type="match status" value="1"/>
</dbReference>
<dbReference type="Gene3D" id="2.60.40.420">
    <property type="entry name" value="Cupredoxins - blue copper proteins"/>
    <property type="match status" value="1"/>
</dbReference>
<evidence type="ECO:0000256" key="1">
    <source>
        <dbReference type="SAM" id="MobiDB-lite"/>
    </source>
</evidence>